<name>A0A495W0Z6_9PSEU</name>
<keyword evidence="2" id="KW-0812">Transmembrane</keyword>
<gene>
    <name evidence="3" type="ORF">C8E97_2116</name>
</gene>
<dbReference type="Proteomes" id="UP000282084">
    <property type="component" value="Unassembled WGS sequence"/>
</dbReference>
<evidence type="ECO:0000256" key="2">
    <source>
        <dbReference type="SAM" id="Phobius"/>
    </source>
</evidence>
<protein>
    <recommendedName>
        <fullName evidence="5">HNH endonuclease</fullName>
    </recommendedName>
</protein>
<accession>A0A495W0Z6</accession>
<dbReference type="AlphaFoldDB" id="A0A495W0Z6"/>
<proteinExistence type="predicted"/>
<evidence type="ECO:0000313" key="3">
    <source>
        <dbReference type="EMBL" id="RKT53548.1"/>
    </source>
</evidence>
<organism evidence="3 4">
    <name type="scientific">Saccharothrix australiensis</name>
    <dbReference type="NCBI Taxonomy" id="2072"/>
    <lineage>
        <taxon>Bacteria</taxon>
        <taxon>Bacillati</taxon>
        <taxon>Actinomycetota</taxon>
        <taxon>Actinomycetes</taxon>
        <taxon>Pseudonocardiales</taxon>
        <taxon>Pseudonocardiaceae</taxon>
        <taxon>Saccharothrix</taxon>
    </lineage>
</organism>
<evidence type="ECO:0000313" key="4">
    <source>
        <dbReference type="Proteomes" id="UP000282084"/>
    </source>
</evidence>
<sequence>MLAASAPIPDPGRDGTTTDDLERCEVAARDYLEATKKALFALSLGRCYEPKCDKQVVRMADDGTPILLVQIAHIRAASKNGPRYDGGMSDDERRSFPNLLLLCAYHHGLVDGKQTGLKYSVEELERWKKEREGNLAKDLKSLTEDALGELLSKSLTEIMSETKAVLLDAIAKVEDVTGESVELLRILVEETFNRPYLDSDSIASLASSARVLETLPDYIPALQESSYSLRSLPDYAWMLVDSSGGLHNLPDYVPMLLESTEKLSVLPDYAHIVADSAKILVNLPDHATLLESAVESMNRAANRIENLLYAASNLENPDYLQRLDVAANVLTATSSKLKGNVDEMRSAAKLALDATTVRTPDRFVYFRNGAITGAVLMALIFGFIWYMVTHPA</sequence>
<feature type="region of interest" description="Disordered" evidence="1">
    <location>
        <begin position="1"/>
        <end position="20"/>
    </location>
</feature>
<evidence type="ECO:0008006" key="5">
    <source>
        <dbReference type="Google" id="ProtNLM"/>
    </source>
</evidence>
<feature type="transmembrane region" description="Helical" evidence="2">
    <location>
        <begin position="365"/>
        <end position="388"/>
    </location>
</feature>
<keyword evidence="2" id="KW-1133">Transmembrane helix</keyword>
<keyword evidence="4" id="KW-1185">Reference proteome</keyword>
<keyword evidence="2" id="KW-0472">Membrane</keyword>
<reference evidence="3 4" key="1">
    <citation type="submission" date="2018-10" db="EMBL/GenBank/DDBJ databases">
        <title>Sequencing the genomes of 1000 actinobacteria strains.</title>
        <authorList>
            <person name="Klenk H.-P."/>
        </authorList>
    </citation>
    <scope>NUCLEOTIDE SEQUENCE [LARGE SCALE GENOMIC DNA]</scope>
    <source>
        <strain evidence="3 4">DSM 43800</strain>
    </source>
</reference>
<comment type="caution">
    <text evidence="3">The sequence shown here is derived from an EMBL/GenBank/DDBJ whole genome shotgun (WGS) entry which is preliminary data.</text>
</comment>
<evidence type="ECO:0000256" key="1">
    <source>
        <dbReference type="SAM" id="MobiDB-lite"/>
    </source>
</evidence>
<dbReference type="EMBL" id="RBXO01000001">
    <property type="protein sequence ID" value="RKT53548.1"/>
    <property type="molecule type" value="Genomic_DNA"/>
</dbReference>